<dbReference type="SUPFAM" id="SSF53756">
    <property type="entry name" value="UDP-Glycosyltransferase/glycogen phosphorylase"/>
    <property type="match status" value="1"/>
</dbReference>
<dbReference type="Pfam" id="PF00201">
    <property type="entry name" value="UDPGT"/>
    <property type="match status" value="1"/>
</dbReference>
<accession>A0A915ESB7</accession>
<comment type="catalytic activity">
    <reaction evidence="5">
        <text>glucuronate acceptor + UDP-alpha-D-glucuronate = acceptor beta-D-glucuronoside + UDP + H(+)</text>
        <dbReference type="Rhea" id="RHEA:21032"/>
        <dbReference type="ChEBI" id="CHEBI:15378"/>
        <dbReference type="ChEBI" id="CHEBI:58052"/>
        <dbReference type="ChEBI" id="CHEBI:58223"/>
        <dbReference type="ChEBI" id="CHEBI:132367"/>
        <dbReference type="ChEBI" id="CHEBI:132368"/>
        <dbReference type="EC" id="2.4.1.17"/>
    </reaction>
</comment>
<dbReference type="Gene3D" id="3.40.50.2000">
    <property type="entry name" value="Glycogen Phosphorylase B"/>
    <property type="match status" value="1"/>
</dbReference>
<dbReference type="WBParaSite" id="jg9274.1">
    <property type="protein sequence ID" value="jg9274.1"/>
    <property type="gene ID" value="jg9274"/>
</dbReference>
<sequence>MAYSHMQFQGKLADVLAEAGHEVFFDHFGILNQTITLRQYTVAHHCTSLACAYRIIRVKRPAIRMIEMQKIDSLKRPFTPEYDHYEMWRNFMYFMETICEDLLENKDLLEHLKAEKYDTQLASLALQLHGMVGSVFGIPTMSSYVPNFLLPPKNMPMNFKERAYNFYADLAEYFTLKREPYIAMQFLFDEAFGVDFPSLKDIARNVSLVFVNANEFNSLAQPLSNKIVFIGGIVRLKPNALNEHLQVIFNKSNKGVVLCSFGSHPDTRSMSENLKKAFLATFSSFPDYDFILKWTLDQKNSSSFDAAPNVHVFDWLDQKAILNQPKLVAFMSHCGLNSLTEAANAGVPIVGCLYLVINSLMQL</sequence>
<dbReference type="InterPro" id="IPR050271">
    <property type="entry name" value="UDP-glycosyltransferase"/>
</dbReference>
<dbReference type="AlphaFoldDB" id="A0A915ESB7"/>
<evidence type="ECO:0000256" key="2">
    <source>
        <dbReference type="ARBA" id="ARBA00012544"/>
    </source>
</evidence>
<dbReference type="PANTHER" id="PTHR48043">
    <property type="entry name" value="EG:EG0003.4 PROTEIN-RELATED"/>
    <property type="match status" value="1"/>
</dbReference>
<dbReference type="InterPro" id="IPR002213">
    <property type="entry name" value="UDP_glucos_trans"/>
</dbReference>
<keyword evidence="3" id="KW-0328">Glycosyltransferase</keyword>
<dbReference type="CDD" id="cd03784">
    <property type="entry name" value="GT1_Gtf-like"/>
    <property type="match status" value="1"/>
</dbReference>
<evidence type="ECO:0000313" key="6">
    <source>
        <dbReference type="Proteomes" id="UP000887574"/>
    </source>
</evidence>
<evidence type="ECO:0000313" key="7">
    <source>
        <dbReference type="WBParaSite" id="jg9274.1"/>
    </source>
</evidence>
<keyword evidence="4" id="KW-0808">Transferase</keyword>
<evidence type="ECO:0000256" key="4">
    <source>
        <dbReference type="ARBA" id="ARBA00022679"/>
    </source>
</evidence>
<evidence type="ECO:0000256" key="3">
    <source>
        <dbReference type="ARBA" id="ARBA00022676"/>
    </source>
</evidence>
<evidence type="ECO:0000256" key="1">
    <source>
        <dbReference type="ARBA" id="ARBA00009995"/>
    </source>
</evidence>
<proteinExistence type="inferred from homology"/>
<comment type="similarity">
    <text evidence="1">Belongs to the UDP-glycosyltransferase family.</text>
</comment>
<name>A0A915ESB7_9BILA</name>
<dbReference type="EC" id="2.4.1.17" evidence="2"/>
<protein>
    <recommendedName>
        <fullName evidence="2">glucuronosyltransferase</fullName>
        <ecNumber evidence="2">2.4.1.17</ecNumber>
    </recommendedName>
</protein>
<evidence type="ECO:0000256" key="5">
    <source>
        <dbReference type="ARBA" id="ARBA00047475"/>
    </source>
</evidence>
<dbReference type="PANTHER" id="PTHR48043:SF154">
    <property type="entry name" value="GLUCURONOSYLTRANSFERASE"/>
    <property type="match status" value="1"/>
</dbReference>
<keyword evidence="6" id="KW-1185">Reference proteome</keyword>
<organism evidence="6 7">
    <name type="scientific">Ditylenchus dipsaci</name>
    <dbReference type="NCBI Taxonomy" id="166011"/>
    <lineage>
        <taxon>Eukaryota</taxon>
        <taxon>Metazoa</taxon>
        <taxon>Ecdysozoa</taxon>
        <taxon>Nematoda</taxon>
        <taxon>Chromadorea</taxon>
        <taxon>Rhabditida</taxon>
        <taxon>Tylenchina</taxon>
        <taxon>Tylenchomorpha</taxon>
        <taxon>Sphaerularioidea</taxon>
        <taxon>Anguinidae</taxon>
        <taxon>Anguininae</taxon>
        <taxon>Ditylenchus</taxon>
    </lineage>
</organism>
<dbReference type="Proteomes" id="UP000887574">
    <property type="component" value="Unplaced"/>
</dbReference>
<dbReference type="GO" id="GO:0015020">
    <property type="term" value="F:glucuronosyltransferase activity"/>
    <property type="evidence" value="ECO:0007669"/>
    <property type="project" value="UniProtKB-EC"/>
</dbReference>
<reference evidence="7" key="1">
    <citation type="submission" date="2022-11" db="UniProtKB">
        <authorList>
            <consortium name="WormBaseParasite"/>
        </authorList>
    </citation>
    <scope>IDENTIFICATION</scope>
</reference>